<dbReference type="AlphaFoldDB" id="A0AA88DDD2"/>
<feature type="compositionally biased region" description="Polar residues" evidence="1">
    <location>
        <begin position="1"/>
        <end position="24"/>
    </location>
</feature>
<gene>
    <name evidence="2" type="ORF">TIFTF001_024533</name>
</gene>
<protein>
    <submittedName>
        <fullName evidence="2">Uncharacterized protein</fullName>
    </submittedName>
</protein>
<name>A0AA88DDD2_FICCA</name>
<organism evidence="2 3">
    <name type="scientific">Ficus carica</name>
    <name type="common">Common fig</name>
    <dbReference type="NCBI Taxonomy" id="3494"/>
    <lineage>
        <taxon>Eukaryota</taxon>
        <taxon>Viridiplantae</taxon>
        <taxon>Streptophyta</taxon>
        <taxon>Embryophyta</taxon>
        <taxon>Tracheophyta</taxon>
        <taxon>Spermatophyta</taxon>
        <taxon>Magnoliopsida</taxon>
        <taxon>eudicotyledons</taxon>
        <taxon>Gunneridae</taxon>
        <taxon>Pentapetalae</taxon>
        <taxon>rosids</taxon>
        <taxon>fabids</taxon>
        <taxon>Rosales</taxon>
        <taxon>Moraceae</taxon>
        <taxon>Ficeae</taxon>
        <taxon>Ficus</taxon>
    </lineage>
</organism>
<evidence type="ECO:0000256" key="1">
    <source>
        <dbReference type="SAM" id="MobiDB-lite"/>
    </source>
</evidence>
<reference evidence="2" key="1">
    <citation type="submission" date="2023-07" db="EMBL/GenBank/DDBJ databases">
        <title>draft genome sequence of fig (Ficus carica).</title>
        <authorList>
            <person name="Takahashi T."/>
            <person name="Nishimura K."/>
        </authorList>
    </citation>
    <scope>NUCLEOTIDE SEQUENCE</scope>
</reference>
<dbReference type="Proteomes" id="UP001187192">
    <property type="component" value="Unassembled WGS sequence"/>
</dbReference>
<proteinExistence type="predicted"/>
<dbReference type="EMBL" id="BTGU01000057">
    <property type="protein sequence ID" value="GMN55403.1"/>
    <property type="molecule type" value="Genomic_DNA"/>
</dbReference>
<evidence type="ECO:0000313" key="2">
    <source>
        <dbReference type="EMBL" id="GMN55403.1"/>
    </source>
</evidence>
<feature type="region of interest" description="Disordered" evidence="1">
    <location>
        <begin position="1"/>
        <end position="29"/>
    </location>
</feature>
<sequence>MAPITNTVRSWPISTTPPEYTSRATRSEAPIPVRRPIQVAYLVEAQRS</sequence>
<dbReference type="Gramene" id="FCD_00018497-RA">
    <property type="protein sequence ID" value="FCD_00018497-RA:cds"/>
    <property type="gene ID" value="FCD_00018497"/>
</dbReference>
<comment type="caution">
    <text evidence="2">The sequence shown here is derived from an EMBL/GenBank/DDBJ whole genome shotgun (WGS) entry which is preliminary data.</text>
</comment>
<accession>A0AA88DDD2</accession>
<keyword evidence="3" id="KW-1185">Reference proteome</keyword>
<evidence type="ECO:0000313" key="3">
    <source>
        <dbReference type="Proteomes" id="UP001187192"/>
    </source>
</evidence>